<evidence type="ECO:0000313" key="3">
    <source>
        <dbReference type="Proteomes" id="UP000289323"/>
    </source>
</evidence>
<proteinExistence type="predicted"/>
<gene>
    <name evidence="2" type="ORF">TT172_LOCUS7896</name>
</gene>
<dbReference type="EMBL" id="OUUZ01000015">
    <property type="protein sequence ID" value="SPQ25477.1"/>
    <property type="molecule type" value="Genomic_DNA"/>
</dbReference>
<name>A0A446BSL0_9PEZI</name>
<feature type="region of interest" description="Disordered" evidence="1">
    <location>
        <begin position="163"/>
        <end position="198"/>
    </location>
</feature>
<dbReference type="Proteomes" id="UP000289323">
    <property type="component" value="Unassembled WGS sequence"/>
</dbReference>
<reference evidence="2 3" key="1">
    <citation type="submission" date="2018-04" db="EMBL/GenBank/DDBJ databases">
        <authorList>
            <person name="Huttner S."/>
            <person name="Dainat J."/>
        </authorList>
    </citation>
    <scope>NUCLEOTIDE SEQUENCE [LARGE SCALE GENOMIC DNA]</scope>
</reference>
<evidence type="ECO:0000313" key="2">
    <source>
        <dbReference type="EMBL" id="SPQ25477.1"/>
    </source>
</evidence>
<organism evidence="2 3">
    <name type="scientific">Thermothielavioides terrestris</name>
    <dbReference type="NCBI Taxonomy" id="2587410"/>
    <lineage>
        <taxon>Eukaryota</taxon>
        <taxon>Fungi</taxon>
        <taxon>Dikarya</taxon>
        <taxon>Ascomycota</taxon>
        <taxon>Pezizomycotina</taxon>
        <taxon>Sordariomycetes</taxon>
        <taxon>Sordariomycetidae</taxon>
        <taxon>Sordariales</taxon>
        <taxon>Chaetomiaceae</taxon>
        <taxon>Thermothielavioides</taxon>
    </lineage>
</organism>
<protein>
    <submittedName>
        <fullName evidence="2">58f2769c-02f8-434a-b803-ce8e5af8da4a</fullName>
    </submittedName>
</protein>
<dbReference type="AlphaFoldDB" id="A0A446BSL0"/>
<accession>A0A446BSL0</accession>
<sequence>MDPFDIPIEPIRPLISRSTLHSALSHGGWTAGPPSTPQSRRVTISRQVQIFKYIGYQYDWAVPSPFWDFLGRIASKAIFDDQVDLRELNFVAIGRREFVAYTTSTWRAAANAQKAAGLAGLEGLPPLNVIEVNFKKPQPGQPIEVTWAPARALFTAKIREWNERAGKPLDHQNPDKPQADKTGPDVEETALPSSGGEA</sequence>
<evidence type="ECO:0000256" key="1">
    <source>
        <dbReference type="SAM" id="MobiDB-lite"/>
    </source>
</evidence>
<feature type="compositionally biased region" description="Basic and acidic residues" evidence="1">
    <location>
        <begin position="163"/>
        <end position="184"/>
    </location>
</feature>